<dbReference type="InterPro" id="IPR004147">
    <property type="entry name" value="ABC1_dom"/>
</dbReference>
<dbReference type="InterPro" id="IPR051409">
    <property type="entry name" value="Atypical_kinase_ADCK"/>
</dbReference>
<proteinExistence type="inferred from homology"/>
<evidence type="ECO:0000259" key="6">
    <source>
        <dbReference type="Pfam" id="PF03109"/>
    </source>
</evidence>
<comment type="similarity">
    <text evidence="2">Belongs to the protein kinase superfamily. ADCK protein kinase family.</text>
</comment>
<feature type="domain" description="ABC1 atypical kinase-like" evidence="6">
    <location>
        <begin position="296"/>
        <end position="540"/>
    </location>
</feature>
<dbReference type="GO" id="GO:0016740">
    <property type="term" value="F:transferase activity"/>
    <property type="evidence" value="ECO:0007669"/>
    <property type="project" value="UniProtKB-KW"/>
</dbReference>
<keyword evidence="7" id="KW-1185">Reference proteome</keyword>
<reference evidence="8" key="1">
    <citation type="submission" date="2017-02" db="UniProtKB">
        <authorList>
            <consortium name="WormBaseParasite"/>
        </authorList>
    </citation>
    <scope>IDENTIFICATION</scope>
</reference>
<dbReference type="GO" id="GO:0005524">
    <property type="term" value="F:ATP binding"/>
    <property type="evidence" value="ECO:0007669"/>
    <property type="project" value="UniProtKB-KW"/>
</dbReference>
<name>A0A0N4Z1N3_PARTI</name>
<evidence type="ECO:0000256" key="1">
    <source>
        <dbReference type="ARBA" id="ARBA00004749"/>
    </source>
</evidence>
<dbReference type="PANTHER" id="PTHR43851">
    <property type="match status" value="1"/>
</dbReference>
<organism evidence="7 8">
    <name type="scientific">Parastrongyloides trichosuri</name>
    <name type="common">Possum-specific nematode worm</name>
    <dbReference type="NCBI Taxonomy" id="131310"/>
    <lineage>
        <taxon>Eukaryota</taxon>
        <taxon>Metazoa</taxon>
        <taxon>Ecdysozoa</taxon>
        <taxon>Nematoda</taxon>
        <taxon>Chromadorea</taxon>
        <taxon>Rhabditida</taxon>
        <taxon>Tylenchina</taxon>
        <taxon>Panagrolaimomorpha</taxon>
        <taxon>Strongyloidoidea</taxon>
        <taxon>Strongyloididae</taxon>
        <taxon>Parastrongyloides</taxon>
    </lineage>
</organism>
<evidence type="ECO:0000256" key="4">
    <source>
        <dbReference type="ARBA" id="ARBA00022741"/>
    </source>
</evidence>
<dbReference type="Pfam" id="PF03109">
    <property type="entry name" value="ABC1"/>
    <property type="match status" value="1"/>
</dbReference>
<comment type="pathway">
    <text evidence="1">Cofactor biosynthesis; ubiquinone biosynthesis.</text>
</comment>
<evidence type="ECO:0000313" key="8">
    <source>
        <dbReference type="WBParaSite" id="PTRK_0000077900.1"/>
    </source>
</evidence>
<evidence type="ECO:0000256" key="3">
    <source>
        <dbReference type="ARBA" id="ARBA00022679"/>
    </source>
</evidence>
<keyword evidence="5" id="KW-0067">ATP-binding</keyword>
<dbReference type="WBParaSite" id="PTRK_0000077900.1">
    <property type="protein sequence ID" value="PTRK_0000077900.1"/>
    <property type="gene ID" value="PTRK_0000077900"/>
</dbReference>
<dbReference type="InterPro" id="IPR011009">
    <property type="entry name" value="Kinase-like_dom_sf"/>
</dbReference>
<dbReference type="GO" id="GO:0006744">
    <property type="term" value="P:ubiquinone biosynthetic process"/>
    <property type="evidence" value="ECO:0007669"/>
    <property type="project" value="TreeGrafter"/>
</dbReference>
<evidence type="ECO:0000313" key="7">
    <source>
        <dbReference type="Proteomes" id="UP000038045"/>
    </source>
</evidence>
<dbReference type="Proteomes" id="UP000038045">
    <property type="component" value="Unplaced"/>
</dbReference>
<keyword evidence="4" id="KW-0547">Nucleotide-binding</keyword>
<evidence type="ECO:0000256" key="2">
    <source>
        <dbReference type="ARBA" id="ARBA00009670"/>
    </source>
</evidence>
<sequence>MAWRNGKCGKEINQISKTIQFLIESQCSYEFKQFSKELQRKVLQLSVLGGDVVKPFDQSNSDTNKRKDSILSETISKVEVVAEGINVFGSLAMKGILPGDGGHVKENGLNNFHLESNKEFKKEHNTIEYKDKSCLNEDEKKYLIQEANLMGNIIKSDPFVKVEVKDIKIDSNKDIYKPRIPKNYNLTIDKDYESFSKSGTGKTVPSTRIGRLANFGFLGIGLASGAVAEITRRSLGAVTSSNQSNDSSVFMTSGNAERIVQTLCRVRGAALKLGQMLSLQDESVVSKPLLDIFQRVRDSADFMPLKQVNKVMLKEFGEDWRSLFSEFNEKPFAAASIGQVHKAKTLDGKDIAVKIQYPGVADGIDSDIDNLITVLNFGGLFPKGMFLDNFVEVARRELKMECDYERELRAIEKFRELIGDSEDFYVPKPYPELTTKSVLTTEFIEGKPVDQCKDEIQEVRDYISEKFIEICLKEIFVWRFMQTDPNWSNFFLGKHPKTGQPRMILLDFGASRSYSKKFADMYMRVIKAAYDNDREAMLKHSREIGFLTGYESKLMEKAHCDSISILGETLASQKPYDFSQQNVTKRIHDLIPVMLEHRLTSPPEEIYSLHRKLSGSYLLATRLKAVVSCSHLFTNIYDNYVFGDDGSKDIDIDNV</sequence>
<dbReference type="SUPFAM" id="SSF56112">
    <property type="entry name" value="Protein kinase-like (PK-like)"/>
    <property type="match status" value="1"/>
</dbReference>
<protein>
    <submittedName>
        <fullName evidence="8">ABC1 domain-containing protein</fullName>
    </submittedName>
</protein>
<dbReference type="AlphaFoldDB" id="A0A0N4Z1N3"/>
<evidence type="ECO:0000256" key="5">
    <source>
        <dbReference type="ARBA" id="ARBA00022840"/>
    </source>
</evidence>
<keyword evidence="3" id="KW-0808">Transferase</keyword>
<accession>A0A0N4Z1N3</accession>
<dbReference type="CDD" id="cd13970">
    <property type="entry name" value="ABC1_ADCK3"/>
    <property type="match status" value="1"/>
</dbReference>
<dbReference type="InterPro" id="IPR034646">
    <property type="entry name" value="ADCK3_dom"/>
</dbReference>
<dbReference type="PANTHER" id="PTHR43851:SF3">
    <property type="entry name" value="COENZYME Q8"/>
    <property type="match status" value="1"/>
</dbReference>
<dbReference type="STRING" id="131310.A0A0N4Z1N3"/>